<dbReference type="Proteomes" id="UP000054408">
    <property type="component" value="Unassembled WGS sequence"/>
</dbReference>
<keyword evidence="2" id="KW-1185">Reference proteome</keyword>
<sequence>MDAGLQAVAELASAELVKVVHFVRHAQSVYNAAQHSPEPHDPMVHDAPLTEHGQAQATAAANADLAAIAPPPLIIVSPLSRAIQTALLVFPDAPIVATRPAHPNWAHTRVVLNDLGREAVSGSDDIGSPPHLLAAAFPGLDTSSLPGPVWWYTGPDADDGDDWEASRERYLAAPYDEPDAVFASRMDAWLAWMMDQPEPVAASVSHYHVIFHLTGYSLGNAQLRSTLALARAGMACPLRLVVRLTEADDIFGGKAVAWAHVRGELFLATGPYPCAALDGLLDALEAADPPAAALITSAERETLILRLEPEPSYSESDSDE</sequence>
<dbReference type="InterPro" id="IPR050275">
    <property type="entry name" value="PGM_Phosphatase"/>
</dbReference>
<evidence type="ECO:0000313" key="1">
    <source>
        <dbReference type="EMBL" id="KNC54216.1"/>
    </source>
</evidence>
<evidence type="ECO:0000313" key="2">
    <source>
        <dbReference type="Proteomes" id="UP000054408"/>
    </source>
</evidence>
<dbReference type="SMART" id="SM00855">
    <property type="entry name" value="PGAM"/>
    <property type="match status" value="1"/>
</dbReference>
<accession>A0A0L0DQB4</accession>
<dbReference type="AlphaFoldDB" id="A0A0L0DQB4"/>
<dbReference type="GO" id="GO:0005737">
    <property type="term" value="C:cytoplasm"/>
    <property type="evidence" value="ECO:0007669"/>
    <property type="project" value="TreeGrafter"/>
</dbReference>
<dbReference type="OMA" id="PERHILI"/>
<dbReference type="EMBL" id="GL349487">
    <property type="protein sequence ID" value="KNC54216.1"/>
    <property type="molecule type" value="Genomic_DNA"/>
</dbReference>
<dbReference type="InterPro" id="IPR029033">
    <property type="entry name" value="His_PPase_superfam"/>
</dbReference>
<dbReference type="PANTHER" id="PTHR48100">
    <property type="entry name" value="BROAD-SPECIFICITY PHOSPHATASE YOR283W-RELATED"/>
    <property type="match status" value="1"/>
</dbReference>
<dbReference type="InterPro" id="IPR013078">
    <property type="entry name" value="His_Pase_superF_clade-1"/>
</dbReference>
<dbReference type="GO" id="GO:0016791">
    <property type="term" value="F:phosphatase activity"/>
    <property type="evidence" value="ECO:0007669"/>
    <property type="project" value="TreeGrafter"/>
</dbReference>
<dbReference type="Pfam" id="PF00300">
    <property type="entry name" value="His_Phos_1"/>
    <property type="match status" value="1"/>
</dbReference>
<dbReference type="CDD" id="cd07067">
    <property type="entry name" value="HP_PGM_like"/>
    <property type="match status" value="1"/>
</dbReference>
<protein>
    <submittedName>
        <fullName evidence="1">Phosphoglycerate mutase</fullName>
    </submittedName>
</protein>
<dbReference type="SUPFAM" id="SSF53254">
    <property type="entry name" value="Phosphoglycerate mutase-like"/>
    <property type="match status" value="1"/>
</dbReference>
<dbReference type="PANTHER" id="PTHR48100:SF57">
    <property type="entry name" value="PHOSPHOGLYCERATE MUTASE"/>
    <property type="match status" value="1"/>
</dbReference>
<dbReference type="GeneID" id="25568341"/>
<organism evidence="1 2">
    <name type="scientific">Thecamonas trahens ATCC 50062</name>
    <dbReference type="NCBI Taxonomy" id="461836"/>
    <lineage>
        <taxon>Eukaryota</taxon>
        <taxon>Apusozoa</taxon>
        <taxon>Apusomonadida</taxon>
        <taxon>Apusomonadidae</taxon>
        <taxon>Thecamonas</taxon>
    </lineage>
</organism>
<dbReference type="Gene3D" id="3.40.50.1240">
    <property type="entry name" value="Phosphoglycerate mutase-like"/>
    <property type="match status" value="1"/>
</dbReference>
<name>A0A0L0DQB4_THETB</name>
<dbReference type="OrthoDB" id="496981at2759"/>
<proteinExistence type="predicted"/>
<dbReference type="RefSeq" id="XP_013753855.1">
    <property type="nucleotide sequence ID" value="XM_013898401.1"/>
</dbReference>
<gene>
    <name evidence="1" type="ORF">AMSG_10007</name>
</gene>
<reference evidence="1 2" key="1">
    <citation type="submission" date="2010-05" db="EMBL/GenBank/DDBJ databases">
        <title>The Genome Sequence of Thecamonas trahens ATCC 50062.</title>
        <authorList>
            <consortium name="The Broad Institute Genome Sequencing Platform"/>
            <person name="Russ C."/>
            <person name="Cuomo C."/>
            <person name="Shea T."/>
            <person name="Young S.K."/>
            <person name="Zeng Q."/>
            <person name="Koehrsen M."/>
            <person name="Haas B."/>
            <person name="Borodovsky M."/>
            <person name="Guigo R."/>
            <person name="Alvarado L."/>
            <person name="Berlin A."/>
            <person name="Bochicchio J."/>
            <person name="Borenstein D."/>
            <person name="Chapman S."/>
            <person name="Chen Z."/>
            <person name="Freedman E."/>
            <person name="Gellesch M."/>
            <person name="Goldberg J."/>
            <person name="Griggs A."/>
            <person name="Gujja S."/>
            <person name="Heilman E."/>
            <person name="Heiman D."/>
            <person name="Hepburn T."/>
            <person name="Howarth C."/>
            <person name="Jen D."/>
            <person name="Larson L."/>
            <person name="Mehta T."/>
            <person name="Park D."/>
            <person name="Pearson M."/>
            <person name="Roberts A."/>
            <person name="Saif S."/>
            <person name="Shenoy N."/>
            <person name="Sisk P."/>
            <person name="Stolte C."/>
            <person name="Sykes S."/>
            <person name="Thomson T."/>
            <person name="Walk T."/>
            <person name="White J."/>
            <person name="Yandava C."/>
            <person name="Burger G."/>
            <person name="Gray M.W."/>
            <person name="Holland P.W.H."/>
            <person name="King N."/>
            <person name="Lang F.B.F."/>
            <person name="Roger A.J."/>
            <person name="Ruiz-Trillo I."/>
            <person name="Lander E."/>
            <person name="Nusbaum C."/>
        </authorList>
    </citation>
    <scope>NUCLEOTIDE SEQUENCE [LARGE SCALE GENOMIC DNA]</scope>
    <source>
        <strain evidence="1 2">ATCC 50062</strain>
    </source>
</reference>